<evidence type="ECO:0000259" key="1">
    <source>
        <dbReference type="Pfam" id="PF00557"/>
    </source>
</evidence>
<sequence>MEKLIKARQILEEQHIDALLITNDTNRRYLTDFTGSAGVVIITKTAAVLVVDFRYVEQAHKQAAQYSIHSVKNKPSIFEETVKVLEELKVSAIGFEQDHMSYRLYTKYQEAATAEMVPLSGEIEKLRMVKSKEEISRLKTAAEISDAAFTHILSFVQPGVAEVDVANELEAFMRKQGAASSSFDMIIASGERSALPHGLASKQVIRHGDMLILDYGAYYEGYRSDMTRTVAAGEPDARLKDIYAVVLEALMRSLHSIRPGITGRQADAFSRQYIEQQGYGKEYGHGSGHGVGLDIHEEPFMSPRCEHIIQPGMVLTVEPGIYVPGLGGVRIEDDILITDHGNEVLTASPRELIIL</sequence>
<feature type="domain" description="Creatinase N-terminal" evidence="2">
    <location>
        <begin position="6"/>
        <end position="129"/>
    </location>
</feature>
<dbReference type="GeneID" id="92778122"/>
<dbReference type="Gene3D" id="3.40.350.10">
    <property type="entry name" value="Creatinase/prolidase N-terminal domain"/>
    <property type="match status" value="1"/>
</dbReference>
<dbReference type="PRINTS" id="PR00599">
    <property type="entry name" value="MAPEPTIDASE"/>
</dbReference>
<dbReference type="SUPFAM" id="SSF55920">
    <property type="entry name" value="Creatinase/aminopeptidase"/>
    <property type="match status" value="1"/>
</dbReference>
<protein>
    <submittedName>
        <fullName evidence="3">Aminopeptidase YpdF</fullName>
    </submittedName>
</protein>
<reference evidence="3 4" key="1">
    <citation type="submission" date="2015-01" db="EMBL/GenBank/DDBJ databases">
        <title>Genome Assembly of Bacillus badius MTCC 1458.</title>
        <authorList>
            <person name="Verma A."/>
            <person name="Khatri I."/>
            <person name="Mual P."/>
            <person name="Subramanian S."/>
            <person name="Krishnamurthi S."/>
        </authorList>
    </citation>
    <scope>NUCLEOTIDE SEQUENCE [LARGE SCALE GENOMIC DNA]</scope>
    <source>
        <strain evidence="3 4">MTCC 1458</strain>
    </source>
</reference>
<dbReference type="PANTHER" id="PTHR46112:SF3">
    <property type="entry name" value="AMINOPEPTIDASE YPDF"/>
    <property type="match status" value="1"/>
</dbReference>
<dbReference type="Pfam" id="PF00557">
    <property type="entry name" value="Peptidase_M24"/>
    <property type="match status" value="1"/>
</dbReference>
<evidence type="ECO:0000259" key="2">
    <source>
        <dbReference type="Pfam" id="PF01321"/>
    </source>
</evidence>
<evidence type="ECO:0000313" key="4">
    <source>
        <dbReference type="Proteomes" id="UP000031982"/>
    </source>
</evidence>
<evidence type="ECO:0000313" key="3">
    <source>
        <dbReference type="EMBL" id="KIL77421.1"/>
    </source>
</evidence>
<dbReference type="GO" id="GO:0004177">
    <property type="term" value="F:aminopeptidase activity"/>
    <property type="evidence" value="ECO:0007669"/>
    <property type="project" value="UniProtKB-KW"/>
</dbReference>
<keyword evidence="3" id="KW-0031">Aminopeptidase</keyword>
<dbReference type="InterPro" id="IPR001714">
    <property type="entry name" value="Pept_M24_MAP"/>
</dbReference>
<dbReference type="CDD" id="cd01092">
    <property type="entry name" value="APP-like"/>
    <property type="match status" value="1"/>
</dbReference>
<dbReference type="InterPro" id="IPR050659">
    <property type="entry name" value="Peptidase_M24B"/>
</dbReference>
<organism evidence="3 4">
    <name type="scientific">Bacillus badius</name>
    <dbReference type="NCBI Taxonomy" id="1455"/>
    <lineage>
        <taxon>Bacteria</taxon>
        <taxon>Bacillati</taxon>
        <taxon>Bacillota</taxon>
        <taxon>Bacilli</taxon>
        <taxon>Bacillales</taxon>
        <taxon>Bacillaceae</taxon>
        <taxon>Pseudobacillus</taxon>
    </lineage>
</organism>
<dbReference type="RefSeq" id="WP_041114114.1">
    <property type="nucleotide sequence ID" value="NZ_JARLVI010000017.1"/>
</dbReference>
<comment type="caution">
    <text evidence="3">The sequence shown here is derived from an EMBL/GenBank/DDBJ whole genome shotgun (WGS) entry which is preliminary data.</text>
</comment>
<dbReference type="PANTHER" id="PTHR46112">
    <property type="entry name" value="AMINOPEPTIDASE"/>
    <property type="match status" value="1"/>
</dbReference>
<proteinExistence type="predicted"/>
<keyword evidence="3" id="KW-0645">Protease</keyword>
<dbReference type="InterPro" id="IPR029149">
    <property type="entry name" value="Creatin/AminoP/Spt16_N"/>
</dbReference>
<gene>
    <name evidence="3" type="ORF">SD77_1407</name>
</gene>
<dbReference type="InterPro" id="IPR000994">
    <property type="entry name" value="Pept_M24"/>
</dbReference>
<dbReference type="Proteomes" id="UP000031982">
    <property type="component" value="Unassembled WGS sequence"/>
</dbReference>
<dbReference type="Gene3D" id="3.90.230.10">
    <property type="entry name" value="Creatinase/methionine aminopeptidase superfamily"/>
    <property type="match status" value="1"/>
</dbReference>
<dbReference type="InterPro" id="IPR000587">
    <property type="entry name" value="Creatinase_N"/>
</dbReference>
<feature type="domain" description="Peptidase M24" evidence="1">
    <location>
        <begin position="137"/>
        <end position="339"/>
    </location>
</feature>
<dbReference type="InterPro" id="IPR036005">
    <property type="entry name" value="Creatinase/aminopeptidase-like"/>
</dbReference>
<dbReference type="SUPFAM" id="SSF53092">
    <property type="entry name" value="Creatinase/prolidase N-terminal domain"/>
    <property type="match status" value="1"/>
</dbReference>
<accession>A0ABR5ARN9</accession>
<keyword evidence="3" id="KW-0378">Hydrolase</keyword>
<keyword evidence="4" id="KW-1185">Reference proteome</keyword>
<dbReference type="Pfam" id="PF01321">
    <property type="entry name" value="Creatinase_N"/>
    <property type="match status" value="1"/>
</dbReference>
<name>A0ABR5ARN9_BACBA</name>
<dbReference type="EMBL" id="JXLP01000014">
    <property type="protein sequence ID" value="KIL77421.1"/>
    <property type="molecule type" value="Genomic_DNA"/>
</dbReference>